<proteinExistence type="predicted"/>
<dbReference type="EMBL" id="CM007386">
    <property type="protein sequence ID" value="ONK67016.1"/>
    <property type="molecule type" value="Genomic_DNA"/>
</dbReference>
<sequence>MVKEKEEKKAYVVAHGPKEVPRMTEPNSRLNLMAWKQATKEDEDPNEQLFVLKLQVKTSLVDAIVDSRSQKNLISKALVQKLGHVRRRSIGCLPSYSGQYLFVRKAKKLVNASKKFVLLFIRPYEEQLSRVCLTTLSKLQEGDLDRLKAKYADLFSEITGLPLRQSVEHEIMLMGESSTAHPYMSPRRSRSKFKNFWRWE</sequence>
<reference evidence="2" key="1">
    <citation type="journal article" date="2017" name="Nat. Commun.">
        <title>The asparagus genome sheds light on the origin and evolution of a young Y chromosome.</title>
        <authorList>
            <person name="Harkess A."/>
            <person name="Zhou J."/>
            <person name="Xu C."/>
            <person name="Bowers J.E."/>
            <person name="Van der Hulst R."/>
            <person name="Ayyampalayam S."/>
            <person name="Mercati F."/>
            <person name="Riccardi P."/>
            <person name="McKain M.R."/>
            <person name="Kakrana A."/>
            <person name="Tang H."/>
            <person name="Ray J."/>
            <person name="Groenendijk J."/>
            <person name="Arikit S."/>
            <person name="Mathioni S.M."/>
            <person name="Nakano M."/>
            <person name="Shan H."/>
            <person name="Telgmann-Rauber A."/>
            <person name="Kanno A."/>
            <person name="Yue Z."/>
            <person name="Chen H."/>
            <person name="Li W."/>
            <person name="Chen Y."/>
            <person name="Xu X."/>
            <person name="Zhang Y."/>
            <person name="Luo S."/>
            <person name="Chen H."/>
            <person name="Gao J."/>
            <person name="Mao Z."/>
            <person name="Pires J.C."/>
            <person name="Luo M."/>
            <person name="Kudrna D."/>
            <person name="Wing R.A."/>
            <person name="Meyers B.C."/>
            <person name="Yi K."/>
            <person name="Kong H."/>
            <person name="Lavrijsen P."/>
            <person name="Sunseri F."/>
            <person name="Falavigna A."/>
            <person name="Ye Y."/>
            <person name="Leebens-Mack J.H."/>
            <person name="Chen G."/>
        </authorList>
    </citation>
    <scope>NUCLEOTIDE SEQUENCE [LARGE SCALE GENOMIC DNA]</scope>
    <source>
        <strain evidence="2">cv. DH0086</strain>
    </source>
</reference>
<gene>
    <name evidence="1" type="ORF">A4U43_C06F14630</name>
</gene>
<evidence type="ECO:0000313" key="1">
    <source>
        <dbReference type="EMBL" id="ONK67016.1"/>
    </source>
</evidence>
<protein>
    <submittedName>
        <fullName evidence="1">Uncharacterized protein</fullName>
    </submittedName>
</protein>
<accession>A0A5P1EM67</accession>
<dbReference type="AlphaFoldDB" id="A0A5P1EM67"/>
<organism evidence="1 2">
    <name type="scientific">Asparagus officinalis</name>
    <name type="common">Garden asparagus</name>
    <dbReference type="NCBI Taxonomy" id="4686"/>
    <lineage>
        <taxon>Eukaryota</taxon>
        <taxon>Viridiplantae</taxon>
        <taxon>Streptophyta</taxon>
        <taxon>Embryophyta</taxon>
        <taxon>Tracheophyta</taxon>
        <taxon>Spermatophyta</taxon>
        <taxon>Magnoliopsida</taxon>
        <taxon>Liliopsida</taxon>
        <taxon>Asparagales</taxon>
        <taxon>Asparagaceae</taxon>
        <taxon>Asparagoideae</taxon>
        <taxon>Asparagus</taxon>
    </lineage>
</organism>
<keyword evidence="2" id="KW-1185">Reference proteome</keyword>
<dbReference type="Proteomes" id="UP000243459">
    <property type="component" value="Chromosome 6"/>
</dbReference>
<dbReference type="Gramene" id="ONK67016">
    <property type="protein sequence ID" value="ONK67016"/>
    <property type="gene ID" value="A4U43_C06F14630"/>
</dbReference>
<name>A0A5P1EM67_ASPOF</name>
<evidence type="ECO:0000313" key="2">
    <source>
        <dbReference type="Proteomes" id="UP000243459"/>
    </source>
</evidence>